<comment type="caution">
    <text evidence="1">The sequence shown here is derived from an EMBL/GenBank/DDBJ whole genome shotgun (WGS) entry which is preliminary data.</text>
</comment>
<accession>A0ACC4WCN9</accession>
<reference evidence="1" key="1">
    <citation type="submission" date="2015-07" db="EMBL/GenBank/DDBJ databases">
        <title>Draft genome sequence of Streptomyces fradiae, a resistant strain to nitron-oligomycin.</title>
        <authorList>
            <person name="Vatlin A.A."/>
            <person name="Bekker O.B."/>
            <person name="Danilenko V.N."/>
        </authorList>
    </citation>
    <scope>NUCLEOTIDE SEQUENCE</scope>
    <source>
        <strain evidence="1">Olg1-1</strain>
    </source>
</reference>
<evidence type="ECO:0000313" key="1">
    <source>
        <dbReference type="EMBL" id="KNE82298.1"/>
    </source>
</evidence>
<proteinExistence type="predicted"/>
<evidence type="ECO:0000313" key="2">
    <source>
        <dbReference type="Proteomes" id="UP000037185"/>
    </source>
</evidence>
<name>A0ACC4WCN9_STRFR</name>
<dbReference type="Proteomes" id="UP000037185">
    <property type="component" value="Unassembled WGS sequence"/>
</dbReference>
<gene>
    <name evidence="1" type="ORF">ADZ36_11420</name>
</gene>
<keyword evidence="2" id="KW-1185">Reference proteome</keyword>
<sequence>MSEDLPPSQSGRALRARSVQLPRAFWALHRQYYRPYQRYAELQLGDPGAATRLVHQVFMDLATHWDQLMEEPNPATCAWSHLKQCIADELRGREPAMAETAVFSSVARVALESVREQFAAMESKIGLYPAISRLPDRLFDVIVLRHVLGYPSDRTAHIMGITEATVRSHLGAARRKLERDLGLPHAGQEHR</sequence>
<protein>
    <submittedName>
        <fullName evidence="1">Uncharacterized protein</fullName>
    </submittedName>
</protein>
<organism evidence="1 2">
    <name type="scientific">Streptomyces fradiae</name>
    <name type="common">Streptomyces roseoflavus</name>
    <dbReference type="NCBI Taxonomy" id="1906"/>
    <lineage>
        <taxon>Bacteria</taxon>
        <taxon>Bacillati</taxon>
        <taxon>Actinomycetota</taxon>
        <taxon>Actinomycetes</taxon>
        <taxon>Kitasatosporales</taxon>
        <taxon>Streptomycetaceae</taxon>
        <taxon>Streptomyces</taxon>
    </lineage>
</organism>
<dbReference type="EMBL" id="LGSP01000017">
    <property type="protein sequence ID" value="KNE82298.1"/>
    <property type="molecule type" value="Genomic_DNA"/>
</dbReference>